<name>M2SPN1_COCSN</name>
<dbReference type="Proteomes" id="UP000016934">
    <property type="component" value="Unassembled WGS sequence"/>
</dbReference>
<proteinExistence type="predicted"/>
<protein>
    <submittedName>
        <fullName evidence="1">Uncharacterized protein</fullName>
    </submittedName>
</protein>
<dbReference type="RefSeq" id="XP_007694575.1">
    <property type="nucleotide sequence ID" value="XM_007696385.1"/>
</dbReference>
<keyword evidence="2" id="KW-1185">Reference proteome</keyword>
<dbReference type="GeneID" id="19134338"/>
<gene>
    <name evidence="1" type="ORF">COCSADRAFT_207065</name>
</gene>
<dbReference type="KEGG" id="bsc:COCSADRAFT_207065"/>
<dbReference type="AlphaFoldDB" id="M2SPN1"/>
<reference evidence="1 2" key="1">
    <citation type="journal article" date="2012" name="PLoS Pathog.">
        <title>Diverse lifestyles and strategies of plant pathogenesis encoded in the genomes of eighteen Dothideomycetes fungi.</title>
        <authorList>
            <person name="Ohm R.A."/>
            <person name="Feau N."/>
            <person name="Henrissat B."/>
            <person name="Schoch C.L."/>
            <person name="Horwitz B.A."/>
            <person name="Barry K.W."/>
            <person name="Condon B.J."/>
            <person name="Copeland A.C."/>
            <person name="Dhillon B."/>
            <person name="Glaser F."/>
            <person name="Hesse C.N."/>
            <person name="Kosti I."/>
            <person name="LaButti K."/>
            <person name="Lindquist E.A."/>
            <person name="Lucas S."/>
            <person name="Salamov A.A."/>
            <person name="Bradshaw R.E."/>
            <person name="Ciuffetti L."/>
            <person name="Hamelin R.C."/>
            <person name="Kema G.H.J."/>
            <person name="Lawrence C."/>
            <person name="Scott J.A."/>
            <person name="Spatafora J.W."/>
            <person name="Turgeon B.G."/>
            <person name="de Wit P.J.G.M."/>
            <person name="Zhong S."/>
            <person name="Goodwin S.B."/>
            <person name="Grigoriev I.V."/>
        </authorList>
    </citation>
    <scope>NUCLEOTIDE SEQUENCE [LARGE SCALE GENOMIC DNA]</scope>
    <source>
        <strain evidence="2">ND90Pr / ATCC 201652</strain>
    </source>
</reference>
<evidence type="ECO:0000313" key="2">
    <source>
        <dbReference type="Proteomes" id="UP000016934"/>
    </source>
</evidence>
<accession>M2SPN1</accession>
<organism evidence="1 2">
    <name type="scientific">Cochliobolus sativus (strain ND90Pr / ATCC 201652)</name>
    <name type="common">Common root rot and spot blotch fungus</name>
    <name type="synonym">Bipolaris sorokiniana</name>
    <dbReference type="NCBI Taxonomy" id="665912"/>
    <lineage>
        <taxon>Eukaryota</taxon>
        <taxon>Fungi</taxon>
        <taxon>Dikarya</taxon>
        <taxon>Ascomycota</taxon>
        <taxon>Pezizomycotina</taxon>
        <taxon>Dothideomycetes</taxon>
        <taxon>Pleosporomycetidae</taxon>
        <taxon>Pleosporales</taxon>
        <taxon>Pleosporineae</taxon>
        <taxon>Pleosporaceae</taxon>
        <taxon>Bipolaris</taxon>
    </lineage>
</organism>
<dbReference type="EMBL" id="KB445637">
    <property type="protein sequence ID" value="EMD69173.1"/>
    <property type="molecule type" value="Genomic_DNA"/>
</dbReference>
<reference evidence="2" key="2">
    <citation type="journal article" date="2013" name="PLoS Genet.">
        <title>Comparative genome structure, secondary metabolite, and effector coding capacity across Cochliobolus pathogens.</title>
        <authorList>
            <person name="Condon B.J."/>
            <person name="Leng Y."/>
            <person name="Wu D."/>
            <person name="Bushley K.E."/>
            <person name="Ohm R.A."/>
            <person name="Otillar R."/>
            <person name="Martin J."/>
            <person name="Schackwitz W."/>
            <person name="Grimwood J."/>
            <person name="MohdZainudin N."/>
            <person name="Xue C."/>
            <person name="Wang R."/>
            <person name="Manning V.A."/>
            <person name="Dhillon B."/>
            <person name="Tu Z.J."/>
            <person name="Steffenson B.J."/>
            <person name="Salamov A."/>
            <person name="Sun H."/>
            <person name="Lowry S."/>
            <person name="LaButti K."/>
            <person name="Han J."/>
            <person name="Copeland A."/>
            <person name="Lindquist E."/>
            <person name="Barry K."/>
            <person name="Schmutz J."/>
            <person name="Baker S.E."/>
            <person name="Ciuffetti L.M."/>
            <person name="Grigoriev I.V."/>
            <person name="Zhong S."/>
            <person name="Turgeon B.G."/>
        </authorList>
    </citation>
    <scope>NUCLEOTIDE SEQUENCE [LARGE SCALE GENOMIC DNA]</scope>
    <source>
        <strain evidence="2">ND90Pr / ATCC 201652</strain>
    </source>
</reference>
<sequence>MLPISVLLTILHRSRLVGTTTQTAYYSLMLFEITAVFDETSSIFSSRHSKPHFKEPLFHCAGKSLALLDSRAPPILAC</sequence>
<dbReference type="HOGENOM" id="CLU_2621871_0_0_1"/>
<evidence type="ECO:0000313" key="1">
    <source>
        <dbReference type="EMBL" id="EMD69173.1"/>
    </source>
</evidence>